<dbReference type="RefSeq" id="WP_247976907.1">
    <property type="nucleotide sequence ID" value="NZ_CP095848.1"/>
</dbReference>
<sequence>MDTASTLAFFQNFYTDAPLYVVTEPGPSAALPPAASTVGSTAGTSAAASGAATAATTTDVPVLAPAAVAAPAVLAAVTAAPVAAPVLGPTSPAKLPSLATLTAPVPTSRAATPANPTVPPTPIMPPLPPTPAPAPVATPKPAAAEAGRQPTTLTLAQLPAATAAPAGRVQPTPTQSPVAHIPFSTLGSNANGLVVLVRLSPEEFRKVPRNVFLNNLLKALRLIVEDVVLVNVEHPSYPVALCSLRQHLAAKQFLAFGKNLLDVAVYTTQPYEPVLLFGDTAFLGASEISMLEYDAGRKKQLWQAVQRMFMA</sequence>
<name>A0ABY4JG38_9BACT</name>
<evidence type="ECO:0000313" key="3">
    <source>
        <dbReference type="Proteomes" id="UP000829647"/>
    </source>
</evidence>
<dbReference type="Proteomes" id="UP000829647">
    <property type="component" value="Chromosome"/>
</dbReference>
<reference evidence="2 3" key="1">
    <citation type="submission" date="2022-04" db="EMBL/GenBank/DDBJ databases">
        <title>Hymenobacter sp. isolated from the air.</title>
        <authorList>
            <person name="Won M."/>
            <person name="Lee C.-M."/>
            <person name="Woen H.-Y."/>
            <person name="Kwon S.-W."/>
        </authorList>
    </citation>
    <scope>NUCLEOTIDE SEQUENCE [LARGE SCALE GENOMIC DNA]</scope>
    <source>
        <strain evidence="3">5516 S-25</strain>
    </source>
</reference>
<protein>
    <submittedName>
        <fullName evidence="2">Uncharacterized protein</fullName>
    </submittedName>
</protein>
<keyword evidence="3" id="KW-1185">Reference proteome</keyword>
<accession>A0ABY4JG38</accession>
<feature type="compositionally biased region" description="Pro residues" evidence="1">
    <location>
        <begin position="116"/>
        <end position="138"/>
    </location>
</feature>
<feature type="region of interest" description="Disordered" evidence="1">
    <location>
        <begin position="104"/>
        <end position="143"/>
    </location>
</feature>
<proteinExistence type="predicted"/>
<gene>
    <name evidence="2" type="ORF">MWH26_08795</name>
</gene>
<evidence type="ECO:0000313" key="2">
    <source>
        <dbReference type="EMBL" id="UPL50988.1"/>
    </source>
</evidence>
<organism evidence="2 3">
    <name type="scientific">Hymenobacter sublimis</name>
    <dbReference type="NCBI Taxonomy" id="2933777"/>
    <lineage>
        <taxon>Bacteria</taxon>
        <taxon>Pseudomonadati</taxon>
        <taxon>Bacteroidota</taxon>
        <taxon>Cytophagia</taxon>
        <taxon>Cytophagales</taxon>
        <taxon>Hymenobacteraceae</taxon>
        <taxon>Hymenobacter</taxon>
    </lineage>
</organism>
<evidence type="ECO:0000256" key="1">
    <source>
        <dbReference type="SAM" id="MobiDB-lite"/>
    </source>
</evidence>
<dbReference type="EMBL" id="CP095848">
    <property type="protein sequence ID" value="UPL50988.1"/>
    <property type="molecule type" value="Genomic_DNA"/>
</dbReference>